<reference evidence="2 3" key="1">
    <citation type="submission" date="2019-05" db="EMBL/GenBank/DDBJ databases">
        <title>Another draft genome of Portunus trituberculatus and its Hox gene families provides insights of decapod evolution.</title>
        <authorList>
            <person name="Jeong J.-H."/>
            <person name="Song I."/>
            <person name="Kim S."/>
            <person name="Choi T."/>
            <person name="Kim D."/>
            <person name="Ryu S."/>
            <person name="Kim W."/>
        </authorList>
    </citation>
    <scope>NUCLEOTIDE SEQUENCE [LARGE SCALE GENOMIC DNA]</scope>
    <source>
        <tissue evidence="2">Muscle</tissue>
    </source>
</reference>
<gene>
    <name evidence="2" type="ORF">E2C01_101431</name>
</gene>
<evidence type="ECO:0000256" key="1">
    <source>
        <dbReference type="SAM" id="MobiDB-lite"/>
    </source>
</evidence>
<feature type="compositionally biased region" description="Low complexity" evidence="1">
    <location>
        <begin position="56"/>
        <end position="70"/>
    </location>
</feature>
<name>A0A5B7KAQ2_PORTR</name>
<keyword evidence="3" id="KW-1185">Reference proteome</keyword>
<sequence>MKSDRQHLAKIFKSRRTLSVHPLSSVLLTSSPNSTWHHFPGHQDNTQVCESGGSGSSSSSSTSSRSLSVESLEGIWARVF</sequence>
<evidence type="ECO:0000313" key="2">
    <source>
        <dbReference type="EMBL" id="MPD05673.1"/>
    </source>
</evidence>
<protein>
    <submittedName>
        <fullName evidence="2">Uncharacterized protein</fullName>
    </submittedName>
</protein>
<dbReference type="AlphaFoldDB" id="A0A5B7KAQ2"/>
<dbReference type="EMBL" id="VSRR010147127">
    <property type="protein sequence ID" value="MPD05673.1"/>
    <property type="molecule type" value="Genomic_DNA"/>
</dbReference>
<proteinExistence type="predicted"/>
<accession>A0A5B7KAQ2</accession>
<organism evidence="2 3">
    <name type="scientific">Portunus trituberculatus</name>
    <name type="common">Swimming crab</name>
    <name type="synonym">Neptunus trituberculatus</name>
    <dbReference type="NCBI Taxonomy" id="210409"/>
    <lineage>
        <taxon>Eukaryota</taxon>
        <taxon>Metazoa</taxon>
        <taxon>Ecdysozoa</taxon>
        <taxon>Arthropoda</taxon>
        <taxon>Crustacea</taxon>
        <taxon>Multicrustacea</taxon>
        <taxon>Malacostraca</taxon>
        <taxon>Eumalacostraca</taxon>
        <taxon>Eucarida</taxon>
        <taxon>Decapoda</taxon>
        <taxon>Pleocyemata</taxon>
        <taxon>Brachyura</taxon>
        <taxon>Eubrachyura</taxon>
        <taxon>Portunoidea</taxon>
        <taxon>Portunidae</taxon>
        <taxon>Portuninae</taxon>
        <taxon>Portunus</taxon>
    </lineage>
</organism>
<feature type="region of interest" description="Disordered" evidence="1">
    <location>
        <begin position="37"/>
        <end position="70"/>
    </location>
</feature>
<evidence type="ECO:0000313" key="3">
    <source>
        <dbReference type="Proteomes" id="UP000324222"/>
    </source>
</evidence>
<dbReference type="Proteomes" id="UP000324222">
    <property type="component" value="Unassembled WGS sequence"/>
</dbReference>
<comment type="caution">
    <text evidence="2">The sequence shown here is derived from an EMBL/GenBank/DDBJ whole genome shotgun (WGS) entry which is preliminary data.</text>
</comment>